<reference evidence="1" key="1">
    <citation type="submission" date="2020-05" db="EMBL/GenBank/DDBJ databases">
        <authorList>
            <person name="Chiriac C."/>
            <person name="Salcher M."/>
            <person name="Ghai R."/>
            <person name="Kavagutti S V."/>
        </authorList>
    </citation>
    <scope>NUCLEOTIDE SEQUENCE</scope>
</reference>
<dbReference type="EMBL" id="LR797041">
    <property type="protein sequence ID" value="CAB4182710.1"/>
    <property type="molecule type" value="Genomic_DNA"/>
</dbReference>
<organism evidence="1">
    <name type="scientific">uncultured Caudovirales phage</name>
    <dbReference type="NCBI Taxonomy" id="2100421"/>
    <lineage>
        <taxon>Viruses</taxon>
        <taxon>Duplodnaviria</taxon>
        <taxon>Heunggongvirae</taxon>
        <taxon>Uroviricota</taxon>
        <taxon>Caudoviricetes</taxon>
        <taxon>Peduoviridae</taxon>
        <taxon>Maltschvirus</taxon>
        <taxon>Maltschvirus maltsch</taxon>
    </lineage>
</organism>
<gene>
    <name evidence="1" type="ORF">UFOVP1090_28</name>
</gene>
<sequence>MGLETVALIAIVTAGTIGAVGSIQAANAAEKQGEAARNAANVEAVTASQQAASEASRVRDRNKRIAASQRVSFLKSGLTLDGTEDVIYDSAIQGELDALNVTYRGDVAATGSRTRGSLANAAAKSQATAYRYQAVGSVLGAAGSAASVGSRSSQPTFSGTSYTG</sequence>
<proteinExistence type="predicted"/>
<name>A0A6J5QD75_9CAUD</name>
<evidence type="ECO:0000313" key="1">
    <source>
        <dbReference type="EMBL" id="CAB4182710.1"/>
    </source>
</evidence>
<protein>
    <submittedName>
        <fullName evidence="1">Uncharacterized protein</fullName>
    </submittedName>
</protein>
<accession>A0A6J5QD75</accession>